<dbReference type="GO" id="GO:0004674">
    <property type="term" value="F:protein serine/threonine kinase activity"/>
    <property type="evidence" value="ECO:0007669"/>
    <property type="project" value="UniProtKB-KW"/>
</dbReference>
<sequence>MVRNEKRFSRQAAKRSASWSLLNVRDGGCPQQCSGPHLETSAFRNHVCTCSSWRSMNLYELVRKKSLQDFSLAAFRENILLKCPGRSGVKSLFDFGSSCHEHQRVYTLHSVPLHRAPPSVILGGKLRCPIDMWSFGCILAVSCHGSYRAVPRPRTKATSWPAIMELCGTPPQALLDACRRTKVFFSSRGLPRYSSHRALRRIAVPRLPAPLPALAARGEDDPRAKLCATTGLSGACPAAWSQRDAAAAIGGATGLQLPERTARPARLAEFPIHHI</sequence>
<keyword evidence="1" id="KW-0723">Serine/threonine-protein kinase</keyword>
<dbReference type="InterPro" id="IPR050494">
    <property type="entry name" value="Ser_Thr_dual-spec_kinase"/>
</dbReference>
<evidence type="ECO:0000256" key="2">
    <source>
        <dbReference type="ARBA" id="ARBA00022679"/>
    </source>
</evidence>
<dbReference type="GO" id="GO:0005524">
    <property type="term" value="F:ATP binding"/>
    <property type="evidence" value="ECO:0007669"/>
    <property type="project" value="UniProtKB-KW"/>
</dbReference>
<dbReference type="PANTHER" id="PTHR24058:SF112">
    <property type="entry name" value="DUAL SPECIFICITY TYROSINE-PHOSPHORYLATION-REGULATED KINASE 3 HOMOLOG-RELATED"/>
    <property type="match status" value="1"/>
</dbReference>
<dbReference type="GO" id="GO:0005737">
    <property type="term" value="C:cytoplasm"/>
    <property type="evidence" value="ECO:0007669"/>
    <property type="project" value="TreeGrafter"/>
</dbReference>
<evidence type="ECO:0000256" key="4">
    <source>
        <dbReference type="ARBA" id="ARBA00022777"/>
    </source>
</evidence>
<dbReference type="Gene3D" id="1.10.510.10">
    <property type="entry name" value="Transferase(Phosphotransferase) domain 1"/>
    <property type="match status" value="1"/>
</dbReference>
<evidence type="ECO:0000313" key="7">
    <source>
        <dbReference type="WBParaSite" id="snap_masked-unitig_37606-processed-gene-0.0-mRNA-1"/>
    </source>
</evidence>
<dbReference type="Proteomes" id="UP000095280">
    <property type="component" value="Unplaced"/>
</dbReference>
<accession>A0A1I8JR78</accession>
<dbReference type="GO" id="GO:0005856">
    <property type="term" value="C:cytoskeleton"/>
    <property type="evidence" value="ECO:0007669"/>
    <property type="project" value="TreeGrafter"/>
</dbReference>
<keyword evidence="6" id="KW-1185">Reference proteome</keyword>
<reference evidence="7" key="1">
    <citation type="submission" date="2016-11" db="UniProtKB">
        <authorList>
            <consortium name="WormBaseParasite"/>
        </authorList>
    </citation>
    <scope>IDENTIFICATION</scope>
</reference>
<protein>
    <submittedName>
        <fullName evidence="7">Protein kinase domain-containing protein</fullName>
    </submittedName>
</protein>
<dbReference type="AlphaFoldDB" id="A0A1I8JR78"/>
<evidence type="ECO:0000256" key="3">
    <source>
        <dbReference type="ARBA" id="ARBA00022741"/>
    </source>
</evidence>
<dbReference type="GO" id="GO:0005634">
    <property type="term" value="C:nucleus"/>
    <property type="evidence" value="ECO:0007669"/>
    <property type="project" value="TreeGrafter"/>
</dbReference>
<keyword evidence="2" id="KW-0808">Transferase</keyword>
<name>A0A1I8JR78_9PLAT</name>
<dbReference type="SUPFAM" id="SSF56112">
    <property type="entry name" value="Protein kinase-like (PK-like)"/>
    <property type="match status" value="1"/>
</dbReference>
<keyword evidence="4" id="KW-0418">Kinase</keyword>
<organism evidence="6 7">
    <name type="scientific">Macrostomum lignano</name>
    <dbReference type="NCBI Taxonomy" id="282301"/>
    <lineage>
        <taxon>Eukaryota</taxon>
        <taxon>Metazoa</taxon>
        <taxon>Spiralia</taxon>
        <taxon>Lophotrochozoa</taxon>
        <taxon>Platyhelminthes</taxon>
        <taxon>Rhabditophora</taxon>
        <taxon>Macrostomorpha</taxon>
        <taxon>Macrostomida</taxon>
        <taxon>Macrostomidae</taxon>
        <taxon>Macrostomum</taxon>
    </lineage>
</organism>
<evidence type="ECO:0000256" key="5">
    <source>
        <dbReference type="ARBA" id="ARBA00022840"/>
    </source>
</evidence>
<dbReference type="WBParaSite" id="snap_masked-unitig_37606-processed-gene-0.0-mRNA-1">
    <property type="protein sequence ID" value="snap_masked-unitig_37606-processed-gene-0.0-mRNA-1"/>
    <property type="gene ID" value="snap_masked-unitig_37606-processed-gene-0.0"/>
</dbReference>
<dbReference type="PANTHER" id="PTHR24058">
    <property type="entry name" value="DUAL SPECIFICITY PROTEIN KINASE"/>
    <property type="match status" value="1"/>
</dbReference>
<proteinExistence type="predicted"/>
<evidence type="ECO:0000256" key="1">
    <source>
        <dbReference type="ARBA" id="ARBA00022527"/>
    </source>
</evidence>
<keyword evidence="5" id="KW-0067">ATP-binding</keyword>
<evidence type="ECO:0000313" key="6">
    <source>
        <dbReference type="Proteomes" id="UP000095280"/>
    </source>
</evidence>
<dbReference type="InterPro" id="IPR011009">
    <property type="entry name" value="Kinase-like_dom_sf"/>
</dbReference>
<keyword evidence="3" id="KW-0547">Nucleotide-binding</keyword>